<dbReference type="Pfam" id="PF06240">
    <property type="entry name" value="COXG"/>
    <property type="match status" value="1"/>
</dbReference>
<keyword evidence="2" id="KW-0472">Membrane</keyword>
<keyword evidence="2" id="KW-0812">Transmembrane</keyword>
<evidence type="ECO:0000256" key="1">
    <source>
        <dbReference type="SAM" id="MobiDB-lite"/>
    </source>
</evidence>
<name>A0A7Y9S176_9ACTN</name>
<dbReference type="EMBL" id="JACCAA010000001">
    <property type="protein sequence ID" value="NYG60040.1"/>
    <property type="molecule type" value="Genomic_DNA"/>
</dbReference>
<feature type="region of interest" description="Disordered" evidence="1">
    <location>
        <begin position="150"/>
        <end position="222"/>
    </location>
</feature>
<feature type="compositionally biased region" description="Low complexity" evidence="1">
    <location>
        <begin position="168"/>
        <end position="218"/>
    </location>
</feature>
<proteinExistence type="predicted"/>
<dbReference type="AlphaFoldDB" id="A0A7Y9S176"/>
<feature type="transmembrane region" description="Helical" evidence="2">
    <location>
        <begin position="240"/>
        <end position="258"/>
    </location>
</feature>
<organism evidence="3 4">
    <name type="scientific">Nocardioides daedukensis</name>
    <dbReference type="NCBI Taxonomy" id="634462"/>
    <lineage>
        <taxon>Bacteria</taxon>
        <taxon>Bacillati</taxon>
        <taxon>Actinomycetota</taxon>
        <taxon>Actinomycetes</taxon>
        <taxon>Propionibacteriales</taxon>
        <taxon>Nocardioidaceae</taxon>
        <taxon>Nocardioides</taxon>
    </lineage>
</organism>
<protein>
    <submittedName>
        <fullName evidence="3">Carbon monoxide dehydrogenase subunit G</fullName>
    </submittedName>
</protein>
<dbReference type="InterPro" id="IPR010419">
    <property type="entry name" value="CO_DH_gsu"/>
</dbReference>
<comment type="caution">
    <text evidence="3">The sequence shown here is derived from an EMBL/GenBank/DDBJ whole genome shotgun (WGS) entry which is preliminary data.</text>
</comment>
<dbReference type="SUPFAM" id="SSF55961">
    <property type="entry name" value="Bet v1-like"/>
    <property type="match status" value="1"/>
</dbReference>
<keyword evidence="4" id="KW-1185">Reference proteome</keyword>
<dbReference type="RefSeq" id="WP_179503023.1">
    <property type="nucleotide sequence ID" value="NZ_JACCAA010000001.1"/>
</dbReference>
<dbReference type="Gene3D" id="3.30.530.20">
    <property type="match status" value="1"/>
</dbReference>
<keyword evidence="2" id="KW-1133">Transmembrane helix</keyword>
<dbReference type="Proteomes" id="UP000540656">
    <property type="component" value="Unassembled WGS sequence"/>
</dbReference>
<dbReference type="PANTHER" id="PTHR38588:SF1">
    <property type="entry name" value="BLL0334 PROTEIN"/>
    <property type="match status" value="1"/>
</dbReference>
<evidence type="ECO:0000313" key="4">
    <source>
        <dbReference type="Proteomes" id="UP000540656"/>
    </source>
</evidence>
<sequence length="269" mass="26827">MDLTHEFTVPASIDETWLAFNDLESVAGCFPGATVTSIEGDTFTGSCKVKLGPIALVYNGTGSFTEKDEAAHVMKITAKGKDKRGNGTAGADVVATMVAVSDAETRVTVVTDLNITGKPAQFGRGVIQDISDKLLGQFVECLKTKVGGAGEADVDAGPASVPTGAPASVAPGGDPDSGPSSASGPGPVPSAAAPGSSAAGSSTSPPAASGSSGAGSSAPPAPDQALDLGATVLPILLKSYGKQIAAGLGVLAVVVWIRRRRRCCRCCRD</sequence>
<dbReference type="PANTHER" id="PTHR38588">
    <property type="entry name" value="BLL0334 PROTEIN"/>
    <property type="match status" value="1"/>
</dbReference>
<evidence type="ECO:0000313" key="3">
    <source>
        <dbReference type="EMBL" id="NYG60040.1"/>
    </source>
</evidence>
<gene>
    <name evidence="3" type="ORF">BJ980_002963</name>
</gene>
<reference evidence="3 4" key="1">
    <citation type="submission" date="2020-07" db="EMBL/GenBank/DDBJ databases">
        <title>Sequencing the genomes of 1000 actinobacteria strains.</title>
        <authorList>
            <person name="Klenk H.-P."/>
        </authorList>
    </citation>
    <scope>NUCLEOTIDE SEQUENCE [LARGE SCALE GENOMIC DNA]</scope>
    <source>
        <strain evidence="3 4">DSM 23819</strain>
    </source>
</reference>
<dbReference type="CDD" id="cd07823">
    <property type="entry name" value="SRPBCC_5"/>
    <property type="match status" value="1"/>
</dbReference>
<dbReference type="InterPro" id="IPR023393">
    <property type="entry name" value="START-like_dom_sf"/>
</dbReference>
<accession>A0A7Y9S176</accession>
<evidence type="ECO:0000256" key="2">
    <source>
        <dbReference type="SAM" id="Phobius"/>
    </source>
</evidence>